<comment type="caution">
    <text evidence="2">The sequence shown here is derived from an EMBL/GenBank/DDBJ whole genome shotgun (WGS) entry which is preliminary data.</text>
</comment>
<protein>
    <recommendedName>
        <fullName evidence="1">DUF2383 domain-containing protein</fullName>
    </recommendedName>
</protein>
<sequence length="147" mass="16760">MSILRSEQQLALQQLYRLVQESIDHYRDSAEFVEDSNTAQLFTRIASEREPLAEQLAQVIRDTGDLPAAPDADKEAGEQMLHRLRAWFTADQTRDVVKQRLQAEAELAKVLADSKNQTPDKTYQALHQRFVTQVENASQTLKQAHQA</sequence>
<accession>A0A0F9VVE5</accession>
<organism evidence="2">
    <name type="scientific">marine sediment metagenome</name>
    <dbReference type="NCBI Taxonomy" id="412755"/>
    <lineage>
        <taxon>unclassified sequences</taxon>
        <taxon>metagenomes</taxon>
        <taxon>ecological metagenomes</taxon>
    </lineage>
</organism>
<name>A0A0F9VVE5_9ZZZZ</name>
<gene>
    <name evidence="2" type="ORF">LCGC14_0041950</name>
</gene>
<dbReference type="Pfam" id="PF09537">
    <property type="entry name" value="DUF2383"/>
    <property type="match status" value="1"/>
</dbReference>
<dbReference type="EMBL" id="LAZR01000008">
    <property type="protein sequence ID" value="KKO09076.1"/>
    <property type="molecule type" value="Genomic_DNA"/>
</dbReference>
<evidence type="ECO:0000313" key="2">
    <source>
        <dbReference type="EMBL" id="KKO09076.1"/>
    </source>
</evidence>
<dbReference type="SUPFAM" id="SSF47240">
    <property type="entry name" value="Ferritin-like"/>
    <property type="match status" value="1"/>
</dbReference>
<dbReference type="AlphaFoldDB" id="A0A0F9VVE5"/>
<dbReference type="InterPro" id="IPR012347">
    <property type="entry name" value="Ferritin-like"/>
</dbReference>
<reference evidence="2" key="1">
    <citation type="journal article" date="2015" name="Nature">
        <title>Complex archaea that bridge the gap between prokaryotes and eukaryotes.</title>
        <authorList>
            <person name="Spang A."/>
            <person name="Saw J.H."/>
            <person name="Jorgensen S.L."/>
            <person name="Zaremba-Niedzwiedzka K."/>
            <person name="Martijn J."/>
            <person name="Lind A.E."/>
            <person name="van Eijk R."/>
            <person name="Schleper C."/>
            <person name="Guy L."/>
            <person name="Ettema T.J."/>
        </authorList>
    </citation>
    <scope>NUCLEOTIDE SEQUENCE</scope>
</reference>
<proteinExistence type="predicted"/>
<dbReference type="InterPro" id="IPR019052">
    <property type="entry name" value="DUF2383"/>
</dbReference>
<feature type="domain" description="DUF2383" evidence="1">
    <location>
        <begin position="11"/>
        <end position="107"/>
    </location>
</feature>
<dbReference type="Gene3D" id="1.20.1260.10">
    <property type="match status" value="1"/>
</dbReference>
<evidence type="ECO:0000259" key="1">
    <source>
        <dbReference type="Pfam" id="PF09537"/>
    </source>
</evidence>
<dbReference type="InterPro" id="IPR009078">
    <property type="entry name" value="Ferritin-like_SF"/>
</dbReference>